<dbReference type="PANTHER" id="PTHR38591:SF1">
    <property type="entry name" value="BLL1000 PROTEIN"/>
    <property type="match status" value="1"/>
</dbReference>
<organism evidence="3 4">
    <name type="scientific">Shewanella maritima</name>
    <dbReference type="NCBI Taxonomy" id="2520507"/>
    <lineage>
        <taxon>Bacteria</taxon>
        <taxon>Pseudomonadati</taxon>
        <taxon>Pseudomonadota</taxon>
        <taxon>Gammaproteobacteria</taxon>
        <taxon>Alteromonadales</taxon>
        <taxon>Shewanellaceae</taxon>
        <taxon>Shewanella</taxon>
    </lineage>
</organism>
<feature type="signal peptide" evidence="1">
    <location>
        <begin position="1"/>
        <end position="27"/>
    </location>
</feature>
<dbReference type="AlphaFoldDB" id="A0A411PG86"/>
<dbReference type="InterPro" id="IPR023374">
    <property type="entry name" value="AttH-like_dom_sf"/>
</dbReference>
<dbReference type="KEGG" id="smai:EXU30_07590"/>
<dbReference type="PANTHER" id="PTHR38591">
    <property type="entry name" value="HYDROLASE"/>
    <property type="match status" value="1"/>
</dbReference>
<evidence type="ECO:0000259" key="2">
    <source>
        <dbReference type="Pfam" id="PF07143"/>
    </source>
</evidence>
<dbReference type="Pfam" id="PF07143">
    <property type="entry name" value="CrtC"/>
    <property type="match status" value="1"/>
</dbReference>
<dbReference type="RefSeq" id="WP_130598835.1">
    <property type="nucleotide sequence ID" value="NZ_CP036200.1"/>
</dbReference>
<dbReference type="Pfam" id="PF17186">
    <property type="entry name" value="Lipocalin_9"/>
    <property type="match status" value="1"/>
</dbReference>
<dbReference type="Gene3D" id="2.40.370.10">
    <property type="entry name" value="AttH-like domain"/>
    <property type="match status" value="2"/>
</dbReference>
<protein>
    <submittedName>
        <fullName evidence="3">Carotenoid 1,2-hydratase</fullName>
    </submittedName>
</protein>
<evidence type="ECO:0000313" key="4">
    <source>
        <dbReference type="Proteomes" id="UP000291106"/>
    </source>
</evidence>
<evidence type="ECO:0000313" key="3">
    <source>
        <dbReference type="EMBL" id="QBF82573.1"/>
    </source>
</evidence>
<keyword evidence="1" id="KW-0732">Signal</keyword>
<dbReference type="PROSITE" id="PS51257">
    <property type="entry name" value="PROKAR_LIPOPROTEIN"/>
    <property type="match status" value="1"/>
</dbReference>
<dbReference type="InterPro" id="IPR010791">
    <property type="entry name" value="AttH_dom"/>
</dbReference>
<feature type="domain" description="AttH" evidence="2">
    <location>
        <begin position="72"/>
        <end position="261"/>
    </location>
</feature>
<accession>A0A411PG86</accession>
<feature type="chain" id="PRO_5019113205" evidence="1">
    <location>
        <begin position="28"/>
        <end position="392"/>
    </location>
</feature>
<reference evidence="3 4" key="1">
    <citation type="submission" date="2019-02" db="EMBL/GenBank/DDBJ databases">
        <title>Shewanella sp. D4-2 isolated from Dokdo Island.</title>
        <authorList>
            <person name="Baek K."/>
        </authorList>
    </citation>
    <scope>NUCLEOTIDE SEQUENCE [LARGE SCALE GENOMIC DNA]</scope>
    <source>
        <strain evidence="3 4">D4-2</strain>
    </source>
</reference>
<gene>
    <name evidence="3" type="ORF">EXU30_07590</name>
</gene>
<evidence type="ECO:0000256" key="1">
    <source>
        <dbReference type="SAM" id="SignalP"/>
    </source>
</evidence>
<keyword evidence="4" id="KW-1185">Reference proteome</keyword>
<sequence length="392" mass="44345">MIKSVNNLKVIFTALCLSLCLSMSACSDNPASTERDMGKIMGNSAVGYAKVVPNRPLVFPQDHQAHNDFKQEWWYLTANLTTESGEPLGLQWTQFRIALTPPAAFQPANDTQSVNQSLVQPHTKSADWQTNQIYMVHAALTSKDQHFIDEKWSRAHPQLASVQASPLAIFTHNWRWQSQTKDLFPATLIAEQAEFGFTLQLDSTAPFQRQGENGYSIKYADSSVASYYYSQPYIEVSGTVQRQGKSEKVSGKAWLDREWSSQFLTKSQQGWDWFSLRLTDEQTMMIFRLRGDDPSDHFFSARLMQRDGSGNNLTSKDNPDDITMTPTQWQQTKLGKHPVAWRIQVESQNIDIQTQALNPDSDMALSVAYWEGPISFSGTHQGTGYMELTGYD</sequence>
<name>A0A411PG86_9GAMM</name>
<dbReference type="SUPFAM" id="SSF159245">
    <property type="entry name" value="AttH-like"/>
    <property type="match status" value="1"/>
</dbReference>
<proteinExistence type="predicted"/>
<dbReference type="OrthoDB" id="9770826at2"/>
<dbReference type="Proteomes" id="UP000291106">
    <property type="component" value="Chromosome"/>
</dbReference>
<dbReference type="EMBL" id="CP036200">
    <property type="protein sequence ID" value="QBF82573.1"/>
    <property type="molecule type" value="Genomic_DNA"/>
</dbReference>